<feature type="region of interest" description="Disordered" evidence="1">
    <location>
        <begin position="299"/>
        <end position="319"/>
    </location>
</feature>
<dbReference type="InterPro" id="IPR058525">
    <property type="entry name" value="DUF8212"/>
</dbReference>
<feature type="domain" description="Heterokaryon incompatibility" evidence="2">
    <location>
        <begin position="21"/>
        <end position="111"/>
    </location>
</feature>
<evidence type="ECO:0000313" key="5">
    <source>
        <dbReference type="Proteomes" id="UP000559256"/>
    </source>
</evidence>
<name>A0A8H5AQI3_9AGAR</name>
<dbReference type="Proteomes" id="UP000559256">
    <property type="component" value="Unassembled WGS sequence"/>
</dbReference>
<organism evidence="4 5">
    <name type="scientific">Tetrapyrgos nigripes</name>
    <dbReference type="NCBI Taxonomy" id="182062"/>
    <lineage>
        <taxon>Eukaryota</taxon>
        <taxon>Fungi</taxon>
        <taxon>Dikarya</taxon>
        <taxon>Basidiomycota</taxon>
        <taxon>Agaricomycotina</taxon>
        <taxon>Agaricomycetes</taxon>
        <taxon>Agaricomycetidae</taxon>
        <taxon>Agaricales</taxon>
        <taxon>Marasmiineae</taxon>
        <taxon>Marasmiaceae</taxon>
        <taxon>Tetrapyrgos</taxon>
    </lineage>
</organism>
<keyword evidence="5" id="KW-1185">Reference proteome</keyword>
<evidence type="ECO:0008006" key="6">
    <source>
        <dbReference type="Google" id="ProtNLM"/>
    </source>
</evidence>
<dbReference type="InterPro" id="IPR010730">
    <property type="entry name" value="HET"/>
</dbReference>
<evidence type="ECO:0000256" key="1">
    <source>
        <dbReference type="SAM" id="MobiDB-lite"/>
    </source>
</evidence>
<accession>A0A8H5AQI3</accession>
<protein>
    <recommendedName>
        <fullName evidence="6">HET-domain-containing protein</fullName>
    </recommendedName>
</protein>
<feature type="compositionally biased region" description="Acidic residues" evidence="1">
    <location>
        <begin position="300"/>
        <end position="319"/>
    </location>
</feature>
<dbReference type="PANTHER" id="PTHR10622">
    <property type="entry name" value="HET DOMAIN-CONTAINING PROTEIN"/>
    <property type="match status" value="1"/>
</dbReference>
<evidence type="ECO:0000259" key="3">
    <source>
        <dbReference type="Pfam" id="PF26640"/>
    </source>
</evidence>
<dbReference type="EMBL" id="JAACJM010000701">
    <property type="protein sequence ID" value="KAF5308971.1"/>
    <property type="molecule type" value="Genomic_DNA"/>
</dbReference>
<dbReference type="Pfam" id="PF26640">
    <property type="entry name" value="DUF8212"/>
    <property type="match status" value="1"/>
</dbReference>
<reference evidence="4 5" key="1">
    <citation type="journal article" date="2020" name="ISME J.">
        <title>Uncovering the hidden diversity of litter-decomposition mechanisms in mushroom-forming fungi.</title>
        <authorList>
            <person name="Floudas D."/>
            <person name="Bentzer J."/>
            <person name="Ahren D."/>
            <person name="Johansson T."/>
            <person name="Persson P."/>
            <person name="Tunlid A."/>
        </authorList>
    </citation>
    <scope>NUCLEOTIDE SEQUENCE [LARGE SCALE GENOMIC DNA]</scope>
    <source>
        <strain evidence="4 5">CBS 291.85</strain>
    </source>
</reference>
<proteinExistence type="predicted"/>
<feature type="domain" description="DUF8212" evidence="3">
    <location>
        <begin position="223"/>
        <end position="266"/>
    </location>
</feature>
<dbReference type="Pfam" id="PF06985">
    <property type="entry name" value="HET"/>
    <property type="match status" value="1"/>
</dbReference>
<dbReference type="AlphaFoldDB" id="A0A8H5AQI3"/>
<sequence length="701" mass="79802">MRLLNTKTFKLAEFYADIPPYAILSHTWEKEEVTFQDIQNLETARLKAGYAKVWNACARARRYDFDWIWIDSCCINKESSAELSEAINSMYQYYEDAAVCYVYLGDVSAKYHPRNPKSSFKDSRWFKRGWTLQELLAPCYVVFLDKDWARIGTRWTLRDVVSAITSIPVEVFEGDWDIDAYSVAQRMSWAALRETTRAEDQAYSLMGIFGVSMPPIYGEGGAKAFMRLQQEIIKISDDRSIFAWVAASSEHDEHRGLLARSPYEFRMSGEVEASDSDCIGDRSSYSFGNNGLRIHLPLETTDDSSCDDTDDSSCDDTDDSSCDDDVVLASLLCQSERDGSFLSFYLRKTSQHQYVRCHPDQLVFRPTLQPALENIQELTVREVPVTRRPRSYLSVNSSDTRLTMYHVDLLPSAQHFICTNPQSSGVIHSPNLSRVSVQPLRSAISYGLTYKTQVTEEPFTIHLWHFDFPYYELQLGGQPFKDLPSISKLLLDDGTVACSNSGAISVHSEVTSSDRLDRCLEIDFIDQDSLEIDFWTQTLRPPRSGFTVPSRVYHGLLRNISLVGVYPSGFYTKTFQDLAYIPMPPTDDPFCILTYGIPGGTFSFHVAIGLLGPSCETFWTKVMGDKESAEQLYQSYLNRSRADKLVSLRQTSTWSYFLFQDSLTASVQERSSLQLGTHLLRLEWVSDFRPRLAGEKKETVN</sequence>
<comment type="caution">
    <text evidence="4">The sequence shown here is derived from an EMBL/GenBank/DDBJ whole genome shotgun (WGS) entry which is preliminary data.</text>
</comment>
<evidence type="ECO:0000259" key="2">
    <source>
        <dbReference type="Pfam" id="PF06985"/>
    </source>
</evidence>
<dbReference type="PANTHER" id="PTHR10622:SF10">
    <property type="entry name" value="HET DOMAIN-CONTAINING PROTEIN"/>
    <property type="match status" value="1"/>
</dbReference>
<evidence type="ECO:0000313" key="4">
    <source>
        <dbReference type="EMBL" id="KAF5308971.1"/>
    </source>
</evidence>
<gene>
    <name evidence="4" type="ORF">D9758_018489</name>
</gene>